<dbReference type="Proteomes" id="UP000058305">
    <property type="component" value="Chromosome"/>
</dbReference>
<dbReference type="EMBL" id="CP014145">
    <property type="protein sequence ID" value="AMB59891.1"/>
    <property type="molecule type" value="Genomic_DNA"/>
</dbReference>
<keyword evidence="2" id="KW-1185">Reference proteome</keyword>
<evidence type="ECO:0000313" key="2">
    <source>
        <dbReference type="Proteomes" id="UP000058305"/>
    </source>
</evidence>
<dbReference type="KEGG" id="mvd:AWU67_14650"/>
<gene>
    <name evidence="1" type="ORF">AWU67_14650</name>
</gene>
<protein>
    <submittedName>
        <fullName evidence="1">Uncharacterized protein</fullName>
    </submittedName>
</protein>
<evidence type="ECO:0000313" key="1">
    <source>
        <dbReference type="EMBL" id="AMB59891.1"/>
    </source>
</evidence>
<name>A0A0Y0Q8V2_9MICO</name>
<reference evidence="2" key="2">
    <citation type="submission" date="2016-01" db="EMBL/GenBank/DDBJ databases">
        <title>First complete genome sequence of a species in the genus Microterricola, an extremophilic cold active enzyme producing strain ERGS5:02 isolated from Sikkim Himalaya.</title>
        <authorList>
            <person name="Kumar R."/>
            <person name="Singh D."/>
            <person name="Swarnkar M.K."/>
        </authorList>
    </citation>
    <scope>NUCLEOTIDE SEQUENCE [LARGE SCALE GENOMIC DNA]</scope>
    <source>
        <strain evidence="2">ERGS5:02</strain>
    </source>
</reference>
<organism evidence="1 2">
    <name type="scientific">Microterricola viridarii</name>
    <dbReference type="NCBI Taxonomy" id="412690"/>
    <lineage>
        <taxon>Bacteria</taxon>
        <taxon>Bacillati</taxon>
        <taxon>Actinomycetota</taxon>
        <taxon>Actinomycetes</taxon>
        <taxon>Micrococcales</taxon>
        <taxon>Microbacteriaceae</taxon>
        <taxon>Microterricola</taxon>
    </lineage>
</organism>
<accession>A0A0Y0Q8V2</accession>
<sequence length="77" mass="7934">MDDRRAVDGTVGRQLDGAGDLAVVQQLDRFARGVDDADRGGEFSALSSPNTTSFANSPLPITATGMSCGEGACMVAR</sequence>
<proteinExistence type="predicted"/>
<dbReference type="RefSeq" id="WP_067230679.1">
    <property type="nucleotide sequence ID" value="NZ_CP014145.1"/>
</dbReference>
<reference evidence="1 2" key="1">
    <citation type="journal article" date="2016" name="J. Biotechnol.">
        <title>First complete genome sequence of a species in the genus Microterricola, an extremophilic cold active enzyme producing bacterial strain ERGS5:02 isolated from Sikkim Himalaya.</title>
        <authorList>
            <person name="Himanshu"/>
            <person name="Swarnkar M.K."/>
            <person name="Singh D."/>
            <person name="Kumar R."/>
        </authorList>
    </citation>
    <scope>NUCLEOTIDE SEQUENCE [LARGE SCALE GENOMIC DNA]</scope>
    <source>
        <strain evidence="1 2">ERGS5:02</strain>
    </source>
</reference>
<dbReference type="AlphaFoldDB" id="A0A0Y0Q8V2"/>